<dbReference type="Proteomes" id="UP001430953">
    <property type="component" value="Unassembled WGS sequence"/>
</dbReference>
<dbReference type="AlphaFoldDB" id="A0AAW2GJW0"/>
<evidence type="ECO:0000313" key="1">
    <source>
        <dbReference type="EMBL" id="KAL0128514.1"/>
    </source>
</evidence>
<organism evidence="1 2">
    <name type="scientific">Cardiocondyla obscurior</name>
    <dbReference type="NCBI Taxonomy" id="286306"/>
    <lineage>
        <taxon>Eukaryota</taxon>
        <taxon>Metazoa</taxon>
        <taxon>Ecdysozoa</taxon>
        <taxon>Arthropoda</taxon>
        <taxon>Hexapoda</taxon>
        <taxon>Insecta</taxon>
        <taxon>Pterygota</taxon>
        <taxon>Neoptera</taxon>
        <taxon>Endopterygota</taxon>
        <taxon>Hymenoptera</taxon>
        <taxon>Apocrita</taxon>
        <taxon>Aculeata</taxon>
        <taxon>Formicoidea</taxon>
        <taxon>Formicidae</taxon>
        <taxon>Myrmicinae</taxon>
        <taxon>Cardiocondyla</taxon>
    </lineage>
</organism>
<protein>
    <submittedName>
        <fullName evidence="1">Uncharacterized protein</fullName>
    </submittedName>
</protein>
<sequence length="97" mass="11507">MKEVSLFFDKLQFSIFSSVPPARSELYEHNLTVMLVRLKLRLKIQVKRACNKHTYVLHEQRELELDFVFISTHHGHCQLKYRLNEHVISTHTCARTA</sequence>
<gene>
    <name evidence="1" type="ORF">PUN28_003683</name>
</gene>
<dbReference type="EMBL" id="JADYXP020000003">
    <property type="protein sequence ID" value="KAL0128514.1"/>
    <property type="molecule type" value="Genomic_DNA"/>
</dbReference>
<name>A0AAW2GJW0_9HYME</name>
<comment type="caution">
    <text evidence="1">The sequence shown here is derived from an EMBL/GenBank/DDBJ whole genome shotgun (WGS) entry which is preliminary data.</text>
</comment>
<evidence type="ECO:0000313" key="2">
    <source>
        <dbReference type="Proteomes" id="UP001430953"/>
    </source>
</evidence>
<keyword evidence="2" id="KW-1185">Reference proteome</keyword>
<proteinExistence type="predicted"/>
<accession>A0AAW2GJW0</accession>
<reference evidence="1 2" key="1">
    <citation type="submission" date="2023-03" db="EMBL/GenBank/DDBJ databases">
        <title>High recombination rates correlate with genetic variation in Cardiocondyla obscurior ants.</title>
        <authorList>
            <person name="Errbii M."/>
        </authorList>
    </citation>
    <scope>NUCLEOTIDE SEQUENCE [LARGE SCALE GENOMIC DNA]</scope>
    <source>
        <strain evidence="1">Alpha-2009</strain>
        <tissue evidence="1">Whole body</tissue>
    </source>
</reference>